<feature type="compositionally biased region" description="Polar residues" evidence="1">
    <location>
        <begin position="242"/>
        <end position="254"/>
    </location>
</feature>
<evidence type="ECO:0000313" key="3">
    <source>
        <dbReference type="Proteomes" id="UP000827284"/>
    </source>
</evidence>
<feature type="compositionally biased region" description="Polar residues" evidence="1">
    <location>
        <begin position="184"/>
        <end position="200"/>
    </location>
</feature>
<feature type="region of interest" description="Disordered" evidence="1">
    <location>
        <begin position="311"/>
        <end position="465"/>
    </location>
</feature>
<name>A0A9P3H423_9FUNG</name>
<dbReference type="EMBL" id="BQFW01000002">
    <property type="protein sequence ID" value="GJJ69672.1"/>
    <property type="molecule type" value="Genomic_DNA"/>
</dbReference>
<reference evidence="2" key="1">
    <citation type="submission" date="2021-11" db="EMBL/GenBank/DDBJ databases">
        <authorList>
            <person name="Herlambang A."/>
            <person name="Guo Y."/>
            <person name="Takashima Y."/>
            <person name="Nishizawa T."/>
        </authorList>
    </citation>
    <scope>NUCLEOTIDE SEQUENCE</scope>
    <source>
        <strain evidence="2">E1425</strain>
    </source>
</reference>
<gene>
    <name evidence="2" type="ORF">EMPS_02020</name>
</gene>
<feature type="compositionally biased region" description="Low complexity" evidence="1">
    <location>
        <begin position="329"/>
        <end position="356"/>
    </location>
</feature>
<feature type="compositionally biased region" description="Low complexity" evidence="1">
    <location>
        <begin position="201"/>
        <end position="226"/>
    </location>
</feature>
<feature type="compositionally biased region" description="Polar residues" evidence="1">
    <location>
        <begin position="266"/>
        <end position="278"/>
    </location>
</feature>
<accession>A0A9P3H423</accession>
<dbReference type="AlphaFoldDB" id="A0A9P3H423"/>
<dbReference type="Proteomes" id="UP000827284">
    <property type="component" value="Unassembled WGS sequence"/>
</dbReference>
<protein>
    <submittedName>
        <fullName evidence="2">Uncharacterized protein</fullName>
    </submittedName>
</protein>
<feature type="compositionally biased region" description="Basic residues" evidence="1">
    <location>
        <begin position="318"/>
        <end position="328"/>
    </location>
</feature>
<feature type="region of interest" description="Disordered" evidence="1">
    <location>
        <begin position="184"/>
        <end position="299"/>
    </location>
</feature>
<keyword evidence="3" id="KW-1185">Reference proteome</keyword>
<evidence type="ECO:0000256" key="1">
    <source>
        <dbReference type="SAM" id="MobiDB-lite"/>
    </source>
</evidence>
<proteinExistence type="predicted"/>
<comment type="caution">
    <text evidence="2">The sequence shown here is derived from an EMBL/GenBank/DDBJ whole genome shotgun (WGS) entry which is preliminary data.</text>
</comment>
<reference evidence="2" key="2">
    <citation type="journal article" date="2022" name="Microbiol. Resour. Announc.">
        <title>Whole-Genome Sequence of Entomortierella parvispora E1425, a Mucoromycotan Fungus Associated with Burkholderiaceae-Related Endosymbiotic Bacteria.</title>
        <authorList>
            <person name="Herlambang A."/>
            <person name="Guo Y."/>
            <person name="Takashima Y."/>
            <person name="Narisawa K."/>
            <person name="Ohta H."/>
            <person name="Nishizawa T."/>
        </authorList>
    </citation>
    <scope>NUCLEOTIDE SEQUENCE</scope>
    <source>
        <strain evidence="2">E1425</strain>
    </source>
</reference>
<sequence length="490" mass="51910">MTSEPETPTISSVATSPRSEAGSSYFSLVKLESSSPPAPAPAAALIDFEPVETRVKPLLTAVLNMTTDMWCGKITHHNPPMLFLGSRSSAVKLVALPLSKELIDPDRNYDPGYNPVQLFPKTTQALGMPTGHGRGIMGMDSREGRLVVGCTGGSIHVLNMDPALRDARPSKMTAPTVVVVLPPSTASNADSPPSLSPIVTSTSLASSPTSPSSLSSASSHAFSTSPKTSGFPAKSSAILKAKNTSSVISRTGSARITIPSPDRSPQAPSMISSPSTLRLRTPSPPRGTRHMKPLISTNHYEEQEVLVDCDDDDDLPIHHQRHPPHHPKPLLQSPPIRSASTSPRSSTSSSESAPSSFPKGNRIPRRPLVTLPIPPPASLHAARATSPHSPGATSSCTPAGQAFSRLTKYIPTPPSRIMRRRSSSNGDVDSRSRSSKADTSNNRASGPAIMKGRNRSNPDLLTPGHALLTVGNRQSWAHSYNVRTTSPTGR</sequence>
<organism evidence="2 3">
    <name type="scientific">Entomortierella parvispora</name>
    <dbReference type="NCBI Taxonomy" id="205924"/>
    <lineage>
        <taxon>Eukaryota</taxon>
        <taxon>Fungi</taxon>
        <taxon>Fungi incertae sedis</taxon>
        <taxon>Mucoromycota</taxon>
        <taxon>Mortierellomycotina</taxon>
        <taxon>Mortierellomycetes</taxon>
        <taxon>Mortierellales</taxon>
        <taxon>Mortierellaceae</taxon>
        <taxon>Entomortierella</taxon>
    </lineage>
</organism>
<feature type="region of interest" description="Disordered" evidence="1">
    <location>
        <begin position="1"/>
        <end position="21"/>
    </location>
</feature>
<dbReference type="OrthoDB" id="1065058at2759"/>
<evidence type="ECO:0000313" key="2">
    <source>
        <dbReference type="EMBL" id="GJJ69672.1"/>
    </source>
</evidence>
<feature type="compositionally biased region" description="Polar residues" evidence="1">
    <location>
        <begin position="386"/>
        <end position="398"/>
    </location>
</feature>